<feature type="transmembrane region" description="Helical" evidence="1">
    <location>
        <begin position="246"/>
        <end position="273"/>
    </location>
</feature>
<sequence>MTSDKNLRQTRFYEIDLYRFISALGVVIFHYTYTAYMEGYAPIADFPMMREASRYFYMGINFFFVISGFVILMSVADGSAKKFIVSRFVRLYPAYWAALIVTSMVTIFWGGETFSISWTQFWANTTMVNEAFDIKPVDGAYWTLYIELKFYLFILALLWLGLMKHFQHIMALVLVASTAMLYTAWAEQQNMFVLMFPHWSGYFAAGCIFYLIRRDGLDWYRGLLMALSYFYIIKQSTLFGELMSQWFAITFDSVVIAIINTVFFALFVCTAVFKENPLRKRWCYYFGILTYPIYLIHQHIGFMVFNQFGTKDNIVWLVVATIIVMGILAYTLHSQVELKLGKRLYQWLKQKIVHKDNEVSVA</sequence>
<keyword evidence="1" id="KW-0472">Membrane</keyword>
<gene>
    <name evidence="3" type="ORF">GCM10017161_30700</name>
</gene>
<keyword evidence="1" id="KW-0812">Transmembrane</keyword>
<comment type="caution">
    <text evidence="3">The sequence shown here is derived from an EMBL/GenBank/DDBJ whole genome shotgun (WGS) entry which is preliminary data.</text>
</comment>
<feature type="transmembrane region" description="Helical" evidence="1">
    <location>
        <begin position="282"/>
        <end position="302"/>
    </location>
</feature>
<feature type="transmembrane region" description="Helical" evidence="1">
    <location>
        <begin position="314"/>
        <end position="333"/>
    </location>
</feature>
<dbReference type="Pfam" id="PF01757">
    <property type="entry name" value="Acyl_transf_3"/>
    <property type="match status" value="1"/>
</dbReference>
<feature type="transmembrane region" description="Helical" evidence="1">
    <location>
        <begin position="219"/>
        <end position="240"/>
    </location>
</feature>
<dbReference type="GO" id="GO:0016747">
    <property type="term" value="F:acyltransferase activity, transferring groups other than amino-acyl groups"/>
    <property type="evidence" value="ECO:0007669"/>
    <property type="project" value="InterPro"/>
</dbReference>
<dbReference type="InterPro" id="IPR050879">
    <property type="entry name" value="Acyltransferase_3"/>
</dbReference>
<feature type="transmembrane region" description="Helical" evidence="1">
    <location>
        <begin position="88"/>
        <end position="109"/>
    </location>
</feature>
<proteinExistence type="predicted"/>
<feature type="transmembrane region" description="Helical" evidence="1">
    <location>
        <begin position="169"/>
        <end position="185"/>
    </location>
</feature>
<dbReference type="PANTHER" id="PTHR23028:SF53">
    <property type="entry name" value="ACYL_TRANSF_3 DOMAIN-CONTAINING PROTEIN"/>
    <property type="match status" value="1"/>
</dbReference>
<keyword evidence="1" id="KW-1133">Transmembrane helix</keyword>
<dbReference type="RefSeq" id="WP_189772387.1">
    <property type="nucleotide sequence ID" value="NZ_BNCK01000007.1"/>
</dbReference>
<dbReference type="PANTHER" id="PTHR23028">
    <property type="entry name" value="ACETYLTRANSFERASE"/>
    <property type="match status" value="1"/>
</dbReference>
<feature type="transmembrane region" description="Helical" evidence="1">
    <location>
        <begin position="191"/>
        <end position="212"/>
    </location>
</feature>
<feature type="transmembrane region" description="Helical" evidence="1">
    <location>
        <begin position="17"/>
        <end position="36"/>
    </location>
</feature>
<evidence type="ECO:0000313" key="3">
    <source>
        <dbReference type="EMBL" id="GHF99975.1"/>
    </source>
</evidence>
<dbReference type="AlphaFoldDB" id="A0A919BM92"/>
<feature type="transmembrane region" description="Helical" evidence="1">
    <location>
        <begin position="142"/>
        <end position="162"/>
    </location>
</feature>
<evidence type="ECO:0000313" key="4">
    <source>
        <dbReference type="Proteomes" id="UP000623842"/>
    </source>
</evidence>
<keyword evidence="4" id="KW-1185">Reference proteome</keyword>
<feature type="domain" description="Acyltransferase 3" evidence="2">
    <location>
        <begin position="13"/>
        <end position="327"/>
    </location>
</feature>
<dbReference type="Proteomes" id="UP000623842">
    <property type="component" value="Unassembled WGS sequence"/>
</dbReference>
<accession>A0A919BM92</accession>
<reference evidence="3" key="1">
    <citation type="journal article" date="2014" name="Int. J. Syst. Evol. Microbiol.">
        <title>Complete genome sequence of Corynebacterium casei LMG S-19264T (=DSM 44701T), isolated from a smear-ripened cheese.</title>
        <authorList>
            <consortium name="US DOE Joint Genome Institute (JGI-PGF)"/>
            <person name="Walter F."/>
            <person name="Albersmeier A."/>
            <person name="Kalinowski J."/>
            <person name="Ruckert C."/>
        </authorList>
    </citation>
    <scope>NUCLEOTIDE SEQUENCE</scope>
    <source>
        <strain evidence="3">KCTC 42731</strain>
    </source>
</reference>
<feature type="transmembrane region" description="Helical" evidence="1">
    <location>
        <begin position="56"/>
        <end position="76"/>
    </location>
</feature>
<evidence type="ECO:0000259" key="2">
    <source>
        <dbReference type="Pfam" id="PF01757"/>
    </source>
</evidence>
<dbReference type="GO" id="GO:0009103">
    <property type="term" value="P:lipopolysaccharide biosynthetic process"/>
    <property type="evidence" value="ECO:0007669"/>
    <property type="project" value="TreeGrafter"/>
</dbReference>
<dbReference type="InterPro" id="IPR002656">
    <property type="entry name" value="Acyl_transf_3_dom"/>
</dbReference>
<protein>
    <recommendedName>
        <fullName evidence="2">Acyltransferase 3 domain-containing protein</fullName>
    </recommendedName>
</protein>
<reference evidence="3" key="2">
    <citation type="submission" date="2020-09" db="EMBL/GenBank/DDBJ databases">
        <authorList>
            <person name="Sun Q."/>
            <person name="Kim S."/>
        </authorList>
    </citation>
    <scope>NUCLEOTIDE SEQUENCE</scope>
    <source>
        <strain evidence="3">KCTC 42731</strain>
    </source>
</reference>
<organism evidence="3 4">
    <name type="scientific">Thalassotalea marina</name>
    <dbReference type="NCBI Taxonomy" id="1673741"/>
    <lineage>
        <taxon>Bacteria</taxon>
        <taxon>Pseudomonadati</taxon>
        <taxon>Pseudomonadota</taxon>
        <taxon>Gammaproteobacteria</taxon>
        <taxon>Alteromonadales</taxon>
        <taxon>Colwelliaceae</taxon>
        <taxon>Thalassotalea</taxon>
    </lineage>
</organism>
<name>A0A919BM92_9GAMM</name>
<evidence type="ECO:0000256" key="1">
    <source>
        <dbReference type="SAM" id="Phobius"/>
    </source>
</evidence>
<dbReference type="GO" id="GO:0016020">
    <property type="term" value="C:membrane"/>
    <property type="evidence" value="ECO:0007669"/>
    <property type="project" value="TreeGrafter"/>
</dbReference>
<dbReference type="EMBL" id="BNCK01000007">
    <property type="protein sequence ID" value="GHF99975.1"/>
    <property type="molecule type" value="Genomic_DNA"/>
</dbReference>